<dbReference type="Proteomes" id="UP000596660">
    <property type="component" value="Unplaced"/>
</dbReference>
<evidence type="ECO:0000256" key="2">
    <source>
        <dbReference type="ARBA" id="ARBA00023002"/>
    </source>
</evidence>
<dbReference type="PANTHER" id="PTHR43180:SF45">
    <property type="entry name" value="SECOISOLARICIRESINOL DEHYDROGENASE-LIKE ISOFORM X1"/>
    <property type="match status" value="1"/>
</dbReference>
<dbReference type="InterPro" id="IPR002347">
    <property type="entry name" value="SDR_fam"/>
</dbReference>
<organism evidence="3 4">
    <name type="scientific">Chenopodium quinoa</name>
    <name type="common">Quinoa</name>
    <dbReference type="NCBI Taxonomy" id="63459"/>
    <lineage>
        <taxon>Eukaryota</taxon>
        <taxon>Viridiplantae</taxon>
        <taxon>Streptophyta</taxon>
        <taxon>Embryophyta</taxon>
        <taxon>Tracheophyta</taxon>
        <taxon>Spermatophyta</taxon>
        <taxon>Magnoliopsida</taxon>
        <taxon>eudicotyledons</taxon>
        <taxon>Gunneridae</taxon>
        <taxon>Pentapetalae</taxon>
        <taxon>Caryophyllales</taxon>
        <taxon>Chenopodiaceae</taxon>
        <taxon>Chenopodioideae</taxon>
        <taxon>Atripliceae</taxon>
        <taxon>Chenopodium</taxon>
    </lineage>
</organism>
<dbReference type="EnsemblPlants" id="AUR62006258-RA">
    <property type="protein sequence ID" value="AUR62006258-RA:cds"/>
    <property type="gene ID" value="AUR62006258"/>
</dbReference>
<dbReference type="Gene3D" id="3.40.50.720">
    <property type="entry name" value="NAD(P)-binding Rossmann-like Domain"/>
    <property type="match status" value="1"/>
</dbReference>
<dbReference type="PANTHER" id="PTHR43180">
    <property type="entry name" value="3-OXOACYL-(ACYL-CARRIER-PROTEIN) REDUCTASE (AFU_ORTHOLOGUE AFUA_6G11210)"/>
    <property type="match status" value="1"/>
</dbReference>
<reference evidence="3" key="1">
    <citation type="journal article" date="2017" name="Nature">
        <title>The genome of Chenopodium quinoa.</title>
        <authorList>
            <person name="Jarvis D.E."/>
            <person name="Ho Y.S."/>
            <person name="Lightfoot D.J."/>
            <person name="Schmoeckel S.M."/>
            <person name="Li B."/>
            <person name="Borm T.J.A."/>
            <person name="Ohyanagi H."/>
            <person name="Mineta K."/>
            <person name="Michell C.T."/>
            <person name="Saber N."/>
            <person name="Kharbatia N.M."/>
            <person name="Rupper R.R."/>
            <person name="Sharp A.R."/>
            <person name="Dally N."/>
            <person name="Boughton B.A."/>
            <person name="Woo Y.H."/>
            <person name="Gao G."/>
            <person name="Schijlen E.G.W.M."/>
            <person name="Guo X."/>
            <person name="Momin A.A."/>
            <person name="Negrao S."/>
            <person name="Al-Babili S."/>
            <person name="Gehring C."/>
            <person name="Roessner U."/>
            <person name="Jung C."/>
            <person name="Murphy K."/>
            <person name="Arold S.T."/>
            <person name="Gojobori T."/>
            <person name="van der Linden C.G."/>
            <person name="van Loo E.N."/>
            <person name="Jellen E.N."/>
            <person name="Maughan P.J."/>
            <person name="Tester M."/>
        </authorList>
    </citation>
    <scope>NUCLEOTIDE SEQUENCE [LARGE SCALE GENOMIC DNA]</scope>
    <source>
        <strain evidence="3">cv. PI 614886</strain>
    </source>
</reference>
<proteinExistence type="inferred from homology"/>
<keyword evidence="4" id="KW-1185">Reference proteome</keyword>
<comment type="similarity">
    <text evidence="1">Belongs to the short-chain dehydrogenases/reductases (SDR) family.</text>
</comment>
<evidence type="ECO:0000313" key="4">
    <source>
        <dbReference type="Proteomes" id="UP000596660"/>
    </source>
</evidence>
<dbReference type="GO" id="GO:0016491">
    <property type="term" value="F:oxidoreductase activity"/>
    <property type="evidence" value="ECO:0007669"/>
    <property type="project" value="UniProtKB-KW"/>
</dbReference>
<evidence type="ECO:0000313" key="3">
    <source>
        <dbReference type="EnsemblPlants" id="AUR62006258-RA:cds"/>
    </source>
</evidence>
<dbReference type="InterPro" id="IPR036291">
    <property type="entry name" value="NAD(P)-bd_dom_sf"/>
</dbReference>
<keyword evidence="2" id="KW-0560">Oxidoreductase</keyword>
<accession>A0A803L319</accession>
<dbReference type="SUPFAM" id="SSF51735">
    <property type="entry name" value="NAD(P)-binding Rossmann-fold domains"/>
    <property type="match status" value="1"/>
</dbReference>
<reference evidence="3" key="2">
    <citation type="submission" date="2021-03" db="UniProtKB">
        <authorList>
            <consortium name="EnsemblPlants"/>
        </authorList>
    </citation>
    <scope>IDENTIFICATION</scope>
</reference>
<name>A0A803L319_CHEQI</name>
<evidence type="ECO:0000256" key="1">
    <source>
        <dbReference type="ARBA" id="ARBA00006484"/>
    </source>
</evidence>
<protein>
    <submittedName>
        <fullName evidence="3">Uncharacterized protein</fullName>
    </submittedName>
</protein>
<dbReference type="Pfam" id="PF00106">
    <property type="entry name" value="adh_short"/>
    <property type="match status" value="1"/>
</dbReference>
<dbReference type="Gramene" id="AUR62006258-RA">
    <property type="protein sequence ID" value="AUR62006258-RA:cds"/>
    <property type="gene ID" value="AUR62006258"/>
</dbReference>
<sequence length="80" mass="8520">MFNNAGVVGDPDQSILTFTNENFKSVFETNVYGGFLGAKHAARVMIPAKSGVILFTASIASVISIESTHAYAMSKHAKLV</sequence>
<dbReference type="AlphaFoldDB" id="A0A803L319"/>